<protein>
    <submittedName>
        <fullName evidence="1">Uncharacterized protein</fullName>
    </submittedName>
</protein>
<gene>
    <name evidence="1" type="ORF">J0A68_03110</name>
</gene>
<dbReference type="Proteomes" id="UP000664317">
    <property type="component" value="Unassembled WGS sequence"/>
</dbReference>
<proteinExistence type="predicted"/>
<keyword evidence="2" id="KW-1185">Reference proteome</keyword>
<organism evidence="1 2">
    <name type="scientific">Algoriphagus oliviformis</name>
    <dbReference type="NCBI Taxonomy" id="2811231"/>
    <lineage>
        <taxon>Bacteria</taxon>
        <taxon>Pseudomonadati</taxon>
        <taxon>Bacteroidota</taxon>
        <taxon>Cytophagia</taxon>
        <taxon>Cytophagales</taxon>
        <taxon>Cyclobacteriaceae</taxon>
        <taxon>Algoriphagus</taxon>
    </lineage>
</organism>
<comment type="caution">
    <text evidence="1">The sequence shown here is derived from an EMBL/GenBank/DDBJ whole genome shotgun (WGS) entry which is preliminary data.</text>
</comment>
<accession>A0ABS3BZ29</accession>
<dbReference type="RefSeq" id="WP_206576720.1">
    <property type="nucleotide sequence ID" value="NZ_JAFKCT010000001.1"/>
</dbReference>
<sequence>MNLIYSRLLEVSVLHDYFRNGIARDIKLIPTRETQEKLKRGRMLWRETPQGIVLLYRAEDDLSTPEVALSPPIDLCFFFQSNNPTEFFTVTELKKGSRSYQAGDILAFQNIPANASSDPLNPEKLAVDIWDGARPKTFSERVKLNPIPSKVILQVRDASGNKIAPGLDDNGNPLPLDLPLSPDDTGAFLLKLDLKGKAEGNYSFVLRNEADTQDLWTRTYFLTQDSEVNKSLGILSLGYRASPARLYGDREYFAIDLKRKATKWTYIIVSQNNKVDLAAAQLSILDKGNPPGSPYATYTFQQQGAAPHADIRINNAETVIFKSQVPIPFFENPKLNLELRRKPGNRVLFGHLPNPSRSGAVKVSPGEEISEIYVFI</sequence>
<evidence type="ECO:0000313" key="2">
    <source>
        <dbReference type="Proteomes" id="UP000664317"/>
    </source>
</evidence>
<name>A0ABS3BZ29_9BACT</name>
<reference evidence="1 2" key="1">
    <citation type="submission" date="2021-03" db="EMBL/GenBank/DDBJ databases">
        <title>novel species isolated from a fishpond in China.</title>
        <authorList>
            <person name="Lu H."/>
            <person name="Cai Z."/>
        </authorList>
    </citation>
    <scope>NUCLEOTIDE SEQUENCE [LARGE SCALE GENOMIC DNA]</scope>
    <source>
        <strain evidence="1 2">H41</strain>
    </source>
</reference>
<evidence type="ECO:0000313" key="1">
    <source>
        <dbReference type="EMBL" id="MBN7809928.1"/>
    </source>
</evidence>
<dbReference type="EMBL" id="JAFKCT010000001">
    <property type="protein sequence ID" value="MBN7809928.1"/>
    <property type="molecule type" value="Genomic_DNA"/>
</dbReference>